<accession>A0ABY6V2X3</accession>
<dbReference type="PROSITE" id="PS50048">
    <property type="entry name" value="ZN2_CY6_FUNGAL_2"/>
    <property type="match status" value="1"/>
</dbReference>
<gene>
    <name evidence="4" type="ORF">CLO192961_LOCUS490225</name>
</gene>
<keyword evidence="2" id="KW-0539">Nucleus</keyword>
<name>A0ABY6V2X3_BIOOC</name>
<protein>
    <recommendedName>
        <fullName evidence="3">Zn(2)-C6 fungal-type domain-containing protein</fullName>
    </recommendedName>
</protein>
<evidence type="ECO:0000313" key="4">
    <source>
        <dbReference type="EMBL" id="VUC37975.1"/>
    </source>
</evidence>
<comment type="caution">
    <text evidence="4">The sequence shown here is derived from an EMBL/GenBank/DDBJ whole genome shotgun (WGS) entry which is preliminary data.</text>
</comment>
<dbReference type="InterPro" id="IPR001138">
    <property type="entry name" value="Zn2Cys6_DnaBD"/>
</dbReference>
<dbReference type="InterPro" id="IPR021858">
    <property type="entry name" value="Fun_TF"/>
</dbReference>
<dbReference type="Pfam" id="PF00172">
    <property type="entry name" value="Zn_clus"/>
    <property type="match status" value="1"/>
</dbReference>
<dbReference type="SUPFAM" id="SSF57701">
    <property type="entry name" value="Zn2/Cys6 DNA-binding domain"/>
    <property type="match status" value="1"/>
</dbReference>
<dbReference type="PROSITE" id="PS00463">
    <property type="entry name" value="ZN2_CY6_FUNGAL_1"/>
    <property type="match status" value="1"/>
</dbReference>
<evidence type="ECO:0000256" key="1">
    <source>
        <dbReference type="ARBA" id="ARBA00004123"/>
    </source>
</evidence>
<dbReference type="EMBL" id="CABFNS010001079">
    <property type="protein sequence ID" value="VUC37975.1"/>
    <property type="molecule type" value="Genomic_DNA"/>
</dbReference>
<dbReference type="PANTHER" id="PTHR37534:SF46">
    <property type="entry name" value="ZN(II)2CYS6 TRANSCRIPTION FACTOR (EUROFUNG)"/>
    <property type="match status" value="1"/>
</dbReference>
<keyword evidence="5" id="KW-1185">Reference proteome</keyword>
<dbReference type="SMART" id="SM00066">
    <property type="entry name" value="GAL4"/>
    <property type="match status" value="1"/>
</dbReference>
<dbReference type="Gene3D" id="4.10.240.10">
    <property type="entry name" value="Zn(2)-C6 fungal-type DNA-binding domain"/>
    <property type="match status" value="1"/>
</dbReference>
<organism evidence="4 5">
    <name type="scientific">Bionectria ochroleuca</name>
    <name type="common">Gliocladium roseum</name>
    <dbReference type="NCBI Taxonomy" id="29856"/>
    <lineage>
        <taxon>Eukaryota</taxon>
        <taxon>Fungi</taxon>
        <taxon>Dikarya</taxon>
        <taxon>Ascomycota</taxon>
        <taxon>Pezizomycotina</taxon>
        <taxon>Sordariomycetes</taxon>
        <taxon>Hypocreomycetidae</taxon>
        <taxon>Hypocreales</taxon>
        <taxon>Bionectriaceae</taxon>
        <taxon>Clonostachys</taxon>
    </lineage>
</organism>
<reference evidence="4 5" key="1">
    <citation type="submission" date="2019-06" db="EMBL/GenBank/DDBJ databases">
        <authorList>
            <person name="Broberg M."/>
        </authorList>
    </citation>
    <scope>NUCLEOTIDE SEQUENCE [LARGE SCALE GENOMIC DNA]</scope>
</reference>
<comment type="subcellular location">
    <subcellularLocation>
        <location evidence="1">Nucleus</location>
    </subcellularLocation>
</comment>
<proteinExistence type="predicted"/>
<dbReference type="InterPro" id="IPR036864">
    <property type="entry name" value="Zn2-C6_fun-type_DNA-bd_sf"/>
</dbReference>
<dbReference type="PRINTS" id="PR00755">
    <property type="entry name" value="AFLATOXINBRP"/>
</dbReference>
<feature type="domain" description="Zn(2)-C6 fungal-type" evidence="3">
    <location>
        <begin position="27"/>
        <end position="57"/>
    </location>
</feature>
<dbReference type="Proteomes" id="UP000766486">
    <property type="component" value="Unassembled WGS sequence"/>
</dbReference>
<dbReference type="PANTHER" id="PTHR37534">
    <property type="entry name" value="TRANSCRIPTIONAL ACTIVATOR PROTEIN UGA3"/>
    <property type="match status" value="1"/>
</dbReference>
<evidence type="ECO:0000313" key="5">
    <source>
        <dbReference type="Proteomes" id="UP000766486"/>
    </source>
</evidence>
<dbReference type="CDD" id="cd00067">
    <property type="entry name" value="GAL4"/>
    <property type="match status" value="1"/>
</dbReference>
<sequence length="587" mass="67154">MSSADEAAYASPIRPGVGRNAPRSKNGCYTCRKKKVKCGEERPQCARCIRLKLLCDYNPRKRKSKKMAKQALELIQRPKSRRYGPELADSDDAPADPDIWMDSWSRAILLGQGSRCPSAIRMSSPMTGACSLDLTALDHESIRYFRTSFAKLHHTKNPDYSLFSIMFSIAQVDPMVMHMLLALGGREIEFRRNRRAEEDRGPWTPLSHYSCALRMLAEAINTNDTERLDLDSLHTVIYLMLLYEQKYGDEKCSGVSNHLMGASQILVSRHKKLQLPAPSLSNRPTASSALIRRTHTAESCEHLSLYSARLLVWIALYDGAAASFRLGGQLNASLYSLMSDDDEPQGFINPFQPLEQFDRLHRFSNPLYRVMWGDDYPQNELVDDIENRNVFSLLTHCSQLRCMVAELDKADRNDDTEFRRRAAGVELCIHSVWSKFVELMEVAGELSVQTDNSHRLVANLRSIVPFYWAVVLDFLRTTEASTGTSLSTRQRDALREIMNLAFQAYKHEGDEAMMRIAWPLFMVALETDDLVHRDWVLERFDSISQFGKNFERAYQFLRDITQRQTHLEMRVDLRGRLQSGEVGLFVI</sequence>
<evidence type="ECO:0000259" key="3">
    <source>
        <dbReference type="PROSITE" id="PS50048"/>
    </source>
</evidence>
<dbReference type="Pfam" id="PF11951">
    <property type="entry name" value="Fungal_trans_2"/>
    <property type="match status" value="1"/>
</dbReference>
<evidence type="ECO:0000256" key="2">
    <source>
        <dbReference type="ARBA" id="ARBA00023242"/>
    </source>
</evidence>